<sequence length="143" mass="16117">MEMLMMLETLRVNDDYLWRINVRQSRFYRRRLATDQQFGMTIPHSEFPLIWTSSTSAGPKRSIPLEELTLLCQEQLEVMSKKRIRRILAGEESANISSSGTEDDTSDEEAALEGKCVSVCVGRGRLEVFSHQDVTGSSLASTG</sequence>
<reference evidence="1 2" key="1">
    <citation type="journal article" date="2021" name="Elife">
        <title>Chloroplast acquisition without the gene transfer in kleptoplastic sea slugs, Plakobranchus ocellatus.</title>
        <authorList>
            <person name="Maeda T."/>
            <person name="Takahashi S."/>
            <person name="Yoshida T."/>
            <person name="Shimamura S."/>
            <person name="Takaki Y."/>
            <person name="Nagai Y."/>
            <person name="Toyoda A."/>
            <person name="Suzuki Y."/>
            <person name="Arimoto A."/>
            <person name="Ishii H."/>
            <person name="Satoh N."/>
            <person name="Nishiyama T."/>
            <person name="Hasebe M."/>
            <person name="Maruyama T."/>
            <person name="Minagawa J."/>
            <person name="Obokata J."/>
            <person name="Shigenobu S."/>
        </authorList>
    </citation>
    <scope>NUCLEOTIDE SEQUENCE [LARGE SCALE GENOMIC DNA]</scope>
</reference>
<gene>
    <name evidence="1" type="ORF">ElyMa_000302200</name>
</gene>
<dbReference type="AlphaFoldDB" id="A0AAV4FAM5"/>
<dbReference type="EMBL" id="BMAT01000615">
    <property type="protein sequence ID" value="GFR69471.1"/>
    <property type="molecule type" value="Genomic_DNA"/>
</dbReference>
<proteinExistence type="predicted"/>
<dbReference type="Proteomes" id="UP000762676">
    <property type="component" value="Unassembled WGS sequence"/>
</dbReference>
<accession>A0AAV4FAM5</accession>
<keyword evidence="2" id="KW-1185">Reference proteome</keyword>
<organism evidence="1 2">
    <name type="scientific">Elysia marginata</name>
    <dbReference type="NCBI Taxonomy" id="1093978"/>
    <lineage>
        <taxon>Eukaryota</taxon>
        <taxon>Metazoa</taxon>
        <taxon>Spiralia</taxon>
        <taxon>Lophotrochozoa</taxon>
        <taxon>Mollusca</taxon>
        <taxon>Gastropoda</taxon>
        <taxon>Heterobranchia</taxon>
        <taxon>Euthyneura</taxon>
        <taxon>Panpulmonata</taxon>
        <taxon>Sacoglossa</taxon>
        <taxon>Placobranchoidea</taxon>
        <taxon>Plakobranchidae</taxon>
        <taxon>Elysia</taxon>
    </lineage>
</organism>
<evidence type="ECO:0000313" key="1">
    <source>
        <dbReference type="EMBL" id="GFR69471.1"/>
    </source>
</evidence>
<protein>
    <submittedName>
        <fullName evidence="1">Uncharacterized protein</fullName>
    </submittedName>
</protein>
<evidence type="ECO:0000313" key="2">
    <source>
        <dbReference type="Proteomes" id="UP000762676"/>
    </source>
</evidence>
<comment type="caution">
    <text evidence="1">The sequence shown here is derived from an EMBL/GenBank/DDBJ whole genome shotgun (WGS) entry which is preliminary data.</text>
</comment>
<name>A0AAV4FAM5_9GAST</name>